<reference evidence="3" key="1">
    <citation type="submission" date="2022-09" db="EMBL/GenBank/DDBJ databases">
        <title>Tahibacter sp. nov., isolated from a fresh water.</title>
        <authorList>
            <person name="Baek J.H."/>
            <person name="Lee J.K."/>
            <person name="Kim J.M."/>
            <person name="Jeon C.O."/>
        </authorList>
    </citation>
    <scope>NUCLEOTIDE SEQUENCE</scope>
    <source>
        <strain evidence="3">W38</strain>
    </source>
</reference>
<dbReference type="Pfam" id="PF00239">
    <property type="entry name" value="Resolvase"/>
    <property type="match status" value="1"/>
</dbReference>
<dbReference type="InterPro" id="IPR038109">
    <property type="entry name" value="DNA_bind_recomb_sf"/>
</dbReference>
<dbReference type="PANTHER" id="PTHR30461:SF23">
    <property type="entry name" value="DNA RECOMBINASE-RELATED"/>
    <property type="match status" value="1"/>
</dbReference>
<keyword evidence="4" id="KW-1185">Reference proteome</keyword>
<evidence type="ECO:0000259" key="1">
    <source>
        <dbReference type="PROSITE" id="PS51736"/>
    </source>
</evidence>
<dbReference type="SUPFAM" id="SSF53041">
    <property type="entry name" value="Resolvase-like"/>
    <property type="match status" value="1"/>
</dbReference>
<evidence type="ECO:0000313" key="4">
    <source>
        <dbReference type="Proteomes" id="UP001064632"/>
    </source>
</evidence>
<feature type="domain" description="Resolvase/invertase-type recombinase catalytic" evidence="1">
    <location>
        <begin position="1"/>
        <end position="59"/>
    </location>
</feature>
<evidence type="ECO:0000313" key="3">
    <source>
        <dbReference type="EMBL" id="UXI70630.1"/>
    </source>
</evidence>
<dbReference type="InterPro" id="IPR036162">
    <property type="entry name" value="Resolvase-like_N_sf"/>
</dbReference>
<dbReference type="RefSeq" id="WP_261697575.1">
    <property type="nucleotide sequence ID" value="NZ_CP104694.1"/>
</dbReference>
<gene>
    <name evidence="3" type="ORF">N4264_04640</name>
</gene>
<dbReference type="Gene3D" id="3.40.50.1390">
    <property type="entry name" value="Resolvase, N-terminal catalytic domain"/>
    <property type="match status" value="1"/>
</dbReference>
<sequence>MDRRVRSAPVAFVSVTQQFNTTDSMGRLMLNVLLSFAQFEREIAAERIRDKFAASKRKGLWMHGIPPLGYDVVDRRLVPNPTEAPWVRRIFQRFVELRSAVGLINELKTAGVTTKAWTSKNGRARPVRAIGKSYIYAILTNRTYLGELRHRDQWITGAHEPIISTEIWEQGRSALAVPSRTRGNESRAKVAFALKGLLWAPDGSALTPWHTRKPNGRQYRYYVSTRAIHWGANAAELVRLPAGDIEKLVEAQALVVLQTPGLVADVVAAATSVKPALDEAQVTVAMTQVGTVWESLFPGERQRLLRLLVRKVVVYPDRLDIDFHPLGLAELADVPAPSHAEAA</sequence>
<dbReference type="PROSITE" id="PS51737">
    <property type="entry name" value="RECOMBINASE_DNA_BIND"/>
    <property type="match status" value="1"/>
</dbReference>
<dbReference type="InterPro" id="IPR050639">
    <property type="entry name" value="SSR_resolvase"/>
</dbReference>
<dbReference type="Proteomes" id="UP001064632">
    <property type="component" value="Chromosome"/>
</dbReference>
<proteinExistence type="predicted"/>
<dbReference type="PROSITE" id="PS51736">
    <property type="entry name" value="RECOMBINASES_3"/>
    <property type="match status" value="1"/>
</dbReference>
<dbReference type="EMBL" id="CP104694">
    <property type="protein sequence ID" value="UXI70630.1"/>
    <property type="molecule type" value="Genomic_DNA"/>
</dbReference>
<dbReference type="InterPro" id="IPR011109">
    <property type="entry name" value="DNA_bind_recombinase_dom"/>
</dbReference>
<dbReference type="Gene3D" id="3.90.1750.20">
    <property type="entry name" value="Putative Large Serine Recombinase, Chain B, Domain 2"/>
    <property type="match status" value="1"/>
</dbReference>
<protein>
    <submittedName>
        <fullName evidence="3">Recombinase family protein</fullName>
    </submittedName>
</protein>
<dbReference type="InterPro" id="IPR006119">
    <property type="entry name" value="Resolv_N"/>
</dbReference>
<organism evidence="3 4">
    <name type="scientific">Tahibacter amnicola</name>
    <dbReference type="NCBI Taxonomy" id="2976241"/>
    <lineage>
        <taxon>Bacteria</taxon>
        <taxon>Pseudomonadati</taxon>
        <taxon>Pseudomonadota</taxon>
        <taxon>Gammaproteobacteria</taxon>
        <taxon>Lysobacterales</taxon>
        <taxon>Rhodanobacteraceae</taxon>
        <taxon>Tahibacter</taxon>
    </lineage>
</organism>
<feature type="domain" description="Recombinase" evidence="2">
    <location>
        <begin position="67"/>
        <end position="181"/>
    </location>
</feature>
<name>A0ABY6BQD2_9GAMM</name>
<dbReference type="Pfam" id="PF07508">
    <property type="entry name" value="Recombinase"/>
    <property type="match status" value="1"/>
</dbReference>
<accession>A0ABY6BQD2</accession>
<dbReference type="PANTHER" id="PTHR30461">
    <property type="entry name" value="DNA-INVERTASE FROM LAMBDOID PROPHAGE"/>
    <property type="match status" value="1"/>
</dbReference>
<evidence type="ECO:0000259" key="2">
    <source>
        <dbReference type="PROSITE" id="PS51737"/>
    </source>
</evidence>